<keyword evidence="16" id="KW-1185">Reference proteome</keyword>
<dbReference type="PANTHER" id="PTHR47354:SF5">
    <property type="entry name" value="PROTEIN RFBI"/>
    <property type="match status" value="1"/>
</dbReference>
<comment type="catalytic activity">
    <reaction evidence="10">
        <text>2 nitric oxide + NADPH + 2 O2 = 2 nitrate + NADP(+) + H(+)</text>
        <dbReference type="Rhea" id="RHEA:19465"/>
        <dbReference type="ChEBI" id="CHEBI:15378"/>
        <dbReference type="ChEBI" id="CHEBI:15379"/>
        <dbReference type="ChEBI" id="CHEBI:16480"/>
        <dbReference type="ChEBI" id="CHEBI:17632"/>
        <dbReference type="ChEBI" id="CHEBI:57783"/>
        <dbReference type="ChEBI" id="CHEBI:58349"/>
        <dbReference type="EC" id="1.14.12.17"/>
    </reaction>
</comment>
<dbReference type="Gene3D" id="2.40.30.10">
    <property type="entry name" value="Translation factors"/>
    <property type="match status" value="1"/>
</dbReference>
<dbReference type="PANTHER" id="PTHR47354">
    <property type="entry name" value="NADH OXIDOREDUCTASE HCR"/>
    <property type="match status" value="1"/>
</dbReference>
<dbReference type="Pfam" id="PF00175">
    <property type="entry name" value="NAD_binding_1"/>
    <property type="match status" value="1"/>
</dbReference>
<keyword evidence="7" id="KW-0411">Iron-sulfur</keyword>
<dbReference type="Gene3D" id="3.40.50.80">
    <property type="entry name" value="Nucleotide-binding domain of ferredoxin-NADP reductase (FNR) module"/>
    <property type="match status" value="1"/>
</dbReference>
<evidence type="ECO:0000259" key="13">
    <source>
        <dbReference type="PROSITE" id="PS01033"/>
    </source>
</evidence>
<evidence type="ECO:0000259" key="14">
    <source>
        <dbReference type="PROSITE" id="PS51384"/>
    </source>
</evidence>
<dbReference type="RefSeq" id="WP_344452927.1">
    <property type="nucleotide sequence ID" value="NZ_BAAATZ010000020.1"/>
</dbReference>
<keyword evidence="11" id="KW-0349">Heme</keyword>
<comment type="cofactor">
    <cofactor evidence="2">
        <name>FAD</name>
        <dbReference type="ChEBI" id="CHEBI:57692"/>
    </cofactor>
</comment>
<dbReference type="InterPro" id="IPR009050">
    <property type="entry name" value="Globin-like_sf"/>
</dbReference>
<keyword evidence="11" id="KW-0561">Oxygen transport</keyword>
<accession>A0ABN3UGJ3</accession>
<dbReference type="InterPro" id="IPR017938">
    <property type="entry name" value="Riboflavin_synthase-like_b-brl"/>
</dbReference>
<keyword evidence="11" id="KW-0479">Metal-binding</keyword>
<dbReference type="InterPro" id="IPR017927">
    <property type="entry name" value="FAD-bd_FR_type"/>
</dbReference>
<dbReference type="InterPro" id="IPR001433">
    <property type="entry name" value="OxRdtase_FAD/NAD-bd"/>
</dbReference>
<dbReference type="Pfam" id="PF00970">
    <property type="entry name" value="FAD_binding_6"/>
    <property type="match status" value="1"/>
</dbReference>
<dbReference type="EC" id="1.14.12.17" evidence="4"/>
<evidence type="ECO:0000256" key="4">
    <source>
        <dbReference type="ARBA" id="ARBA00012229"/>
    </source>
</evidence>
<evidence type="ECO:0000256" key="8">
    <source>
        <dbReference type="ARBA" id="ARBA00023027"/>
    </source>
</evidence>
<protein>
    <recommendedName>
        <fullName evidence="4">nitric oxide dioxygenase</fullName>
        <ecNumber evidence="4">1.14.12.17</ecNumber>
    </recommendedName>
</protein>
<dbReference type="PRINTS" id="PR00410">
    <property type="entry name" value="PHEHYDRXLASE"/>
</dbReference>
<evidence type="ECO:0000256" key="10">
    <source>
        <dbReference type="ARBA" id="ARBA00049433"/>
    </source>
</evidence>
<dbReference type="Gene3D" id="1.10.490.10">
    <property type="entry name" value="Globins"/>
    <property type="match status" value="1"/>
</dbReference>
<evidence type="ECO:0000313" key="15">
    <source>
        <dbReference type="EMBL" id="GAA2731693.1"/>
    </source>
</evidence>
<evidence type="ECO:0000256" key="2">
    <source>
        <dbReference type="ARBA" id="ARBA00001974"/>
    </source>
</evidence>
<dbReference type="PROSITE" id="PS51384">
    <property type="entry name" value="FAD_FR"/>
    <property type="match status" value="1"/>
</dbReference>
<dbReference type="InterPro" id="IPR050415">
    <property type="entry name" value="MRET"/>
</dbReference>
<dbReference type="InterPro" id="IPR039261">
    <property type="entry name" value="FNR_nucleotide-bd"/>
</dbReference>
<dbReference type="SUPFAM" id="SSF52343">
    <property type="entry name" value="Ferredoxin reductase-like, C-terminal NADP-linked domain"/>
    <property type="match status" value="1"/>
</dbReference>
<dbReference type="SUPFAM" id="SSF63380">
    <property type="entry name" value="Riboflavin synthase domain-like"/>
    <property type="match status" value="1"/>
</dbReference>
<evidence type="ECO:0000256" key="6">
    <source>
        <dbReference type="ARBA" id="ARBA00022857"/>
    </source>
</evidence>
<evidence type="ECO:0000256" key="5">
    <source>
        <dbReference type="ARBA" id="ARBA00022714"/>
    </source>
</evidence>
<comment type="cofactor">
    <cofactor evidence="1">
        <name>heme b</name>
        <dbReference type="ChEBI" id="CHEBI:60344"/>
    </cofactor>
</comment>
<evidence type="ECO:0000256" key="9">
    <source>
        <dbReference type="ARBA" id="ARBA00048649"/>
    </source>
</evidence>
<dbReference type="CDD" id="cd19753">
    <property type="entry name" value="Mb-like_oxidoreductase"/>
    <property type="match status" value="1"/>
</dbReference>
<organism evidence="15 16">
    <name type="scientific">Actinocorallia aurantiaca</name>
    <dbReference type="NCBI Taxonomy" id="46204"/>
    <lineage>
        <taxon>Bacteria</taxon>
        <taxon>Bacillati</taxon>
        <taxon>Actinomycetota</taxon>
        <taxon>Actinomycetes</taxon>
        <taxon>Streptosporangiales</taxon>
        <taxon>Thermomonosporaceae</taxon>
        <taxon>Actinocorallia</taxon>
    </lineage>
</organism>
<sequence>MAVNTALVKESFALLAPRIEPLTAYFYARLFAANPDLRTMFPPAMDGQRGRLFRSLAELVEMLDEPAGLRARLAEMGRDHRKYGTNEEHYTAVGEALLAALGRFLGPRWTPALQQEWTAVYGLIADTMKQAARDAAESTPSWWIGEIVGHERRADDLAVLTVRPDQPLPFAAGQYLTVQTSHWPREWRPYSIANPPREDGLIGLHVRALPGGWVSGALVRRAEVGQALLLGPARGSMTLDPGSDRDLLCVAGGTGLAPLKALAEEALARGRRVLLVFGARTGKRLYDLDGLRALAAAHPGLRVIPTVSDEPFHPGLQGTAAEAVGGLRDWSEHDVYVAGPPGMISATVARLRRLDVPDERVRHDPLPGVAGGPLPASPSAPPALDYLQ</sequence>
<dbReference type="InterPro" id="IPR012292">
    <property type="entry name" value="Globin/Proto"/>
</dbReference>
<dbReference type="CDD" id="cd06187">
    <property type="entry name" value="O2ase_reductase_like"/>
    <property type="match status" value="1"/>
</dbReference>
<dbReference type="Proteomes" id="UP001501842">
    <property type="component" value="Unassembled WGS sequence"/>
</dbReference>
<evidence type="ECO:0000256" key="11">
    <source>
        <dbReference type="RuleBase" id="RU000356"/>
    </source>
</evidence>
<dbReference type="InterPro" id="IPR008333">
    <property type="entry name" value="Cbr1-like_FAD-bd_dom"/>
</dbReference>
<dbReference type="PROSITE" id="PS01033">
    <property type="entry name" value="GLOBIN"/>
    <property type="match status" value="1"/>
</dbReference>
<dbReference type="EMBL" id="BAAATZ010000020">
    <property type="protein sequence ID" value="GAA2731693.1"/>
    <property type="molecule type" value="Genomic_DNA"/>
</dbReference>
<feature type="domain" description="FAD-binding FR-type" evidence="14">
    <location>
        <begin position="140"/>
        <end position="240"/>
    </location>
</feature>
<evidence type="ECO:0000256" key="3">
    <source>
        <dbReference type="ARBA" id="ARBA00006401"/>
    </source>
</evidence>
<evidence type="ECO:0000256" key="12">
    <source>
        <dbReference type="SAM" id="MobiDB-lite"/>
    </source>
</evidence>
<proteinExistence type="inferred from homology"/>
<name>A0ABN3UGJ3_9ACTN</name>
<comment type="caution">
    <text evidence="15">The sequence shown here is derived from an EMBL/GenBank/DDBJ whole genome shotgun (WGS) entry which is preliminary data.</text>
</comment>
<keyword evidence="11" id="KW-0408">Iron</keyword>
<dbReference type="Pfam" id="PF00042">
    <property type="entry name" value="Globin"/>
    <property type="match status" value="1"/>
</dbReference>
<gene>
    <name evidence="15" type="ORF">GCM10010439_47760</name>
</gene>
<evidence type="ECO:0000256" key="7">
    <source>
        <dbReference type="ARBA" id="ARBA00023014"/>
    </source>
</evidence>
<dbReference type="InterPro" id="IPR000971">
    <property type="entry name" value="Globin"/>
</dbReference>
<feature type="domain" description="Globin" evidence="13">
    <location>
        <begin position="1"/>
        <end position="133"/>
    </location>
</feature>
<keyword evidence="8" id="KW-0520">NAD</keyword>
<reference evidence="15 16" key="1">
    <citation type="journal article" date="2019" name="Int. J. Syst. Evol. Microbiol.">
        <title>The Global Catalogue of Microorganisms (GCM) 10K type strain sequencing project: providing services to taxonomists for standard genome sequencing and annotation.</title>
        <authorList>
            <consortium name="The Broad Institute Genomics Platform"/>
            <consortium name="The Broad Institute Genome Sequencing Center for Infectious Disease"/>
            <person name="Wu L."/>
            <person name="Ma J."/>
        </authorList>
    </citation>
    <scope>NUCLEOTIDE SEQUENCE [LARGE SCALE GENOMIC DNA]</scope>
    <source>
        <strain evidence="15 16">JCM 8201</strain>
    </source>
</reference>
<comment type="similarity">
    <text evidence="11">Belongs to the globin family.</text>
</comment>
<comment type="similarity">
    <text evidence="3">In the C-terminal section; belongs to the flavoprotein pyridine nucleotide cytochrome reductase family.</text>
</comment>
<comment type="catalytic activity">
    <reaction evidence="9">
        <text>2 nitric oxide + NADH + 2 O2 = 2 nitrate + NAD(+) + H(+)</text>
        <dbReference type="Rhea" id="RHEA:19469"/>
        <dbReference type="ChEBI" id="CHEBI:15378"/>
        <dbReference type="ChEBI" id="CHEBI:15379"/>
        <dbReference type="ChEBI" id="CHEBI:16480"/>
        <dbReference type="ChEBI" id="CHEBI:17632"/>
        <dbReference type="ChEBI" id="CHEBI:57540"/>
        <dbReference type="ChEBI" id="CHEBI:57945"/>
        <dbReference type="EC" id="1.14.12.17"/>
    </reaction>
</comment>
<evidence type="ECO:0000313" key="16">
    <source>
        <dbReference type="Proteomes" id="UP001501842"/>
    </source>
</evidence>
<dbReference type="SUPFAM" id="SSF46458">
    <property type="entry name" value="Globin-like"/>
    <property type="match status" value="1"/>
</dbReference>
<evidence type="ECO:0000256" key="1">
    <source>
        <dbReference type="ARBA" id="ARBA00001970"/>
    </source>
</evidence>
<keyword evidence="5" id="KW-0001">2Fe-2S</keyword>
<keyword evidence="11" id="KW-0813">Transport</keyword>
<feature type="region of interest" description="Disordered" evidence="12">
    <location>
        <begin position="362"/>
        <end position="388"/>
    </location>
</feature>
<keyword evidence="6" id="KW-0521">NADP</keyword>